<feature type="transmembrane region" description="Helical" evidence="10">
    <location>
        <begin position="303"/>
        <end position="324"/>
    </location>
</feature>
<keyword evidence="8" id="KW-0325">Glycoprotein</keyword>
<feature type="transmembrane region" description="Helical" evidence="10">
    <location>
        <begin position="136"/>
        <end position="155"/>
    </location>
</feature>
<evidence type="ECO:0000256" key="8">
    <source>
        <dbReference type="ARBA" id="ARBA00023180"/>
    </source>
</evidence>
<dbReference type="PANTHER" id="PTHR24246:SF27">
    <property type="entry name" value="ADENOSINE RECEPTOR, ISOFORM A"/>
    <property type="match status" value="1"/>
</dbReference>
<feature type="transmembrane region" description="Helical" evidence="10">
    <location>
        <begin position="214"/>
        <end position="238"/>
    </location>
</feature>
<keyword evidence="4 10" id="KW-1133">Transmembrane helix</keyword>
<feature type="transmembrane region" description="Helical" evidence="10">
    <location>
        <begin position="265"/>
        <end position="291"/>
    </location>
</feature>
<feature type="transmembrane region" description="Helical" evidence="10">
    <location>
        <begin position="48"/>
        <end position="75"/>
    </location>
</feature>
<keyword evidence="5" id="KW-0297">G-protein coupled receptor</keyword>
<evidence type="ECO:0000256" key="10">
    <source>
        <dbReference type="SAM" id="Phobius"/>
    </source>
</evidence>
<keyword evidence="6 10" id="KW-0472">Membrane</keyword>
<protein>
    <recommendedName>
        <fullName evidence="11">G-protein coupled receptors family 1 profile domain-containing protein</fullName>
    </recommendedName>
</protein>
<dbReference type="InterPro" id="IPR017452">
    <property type="entry name" value="GPCR_Rhodpsn_7TM"/>
</dbReference>
<accession>A0A0B2VCK0</accession>
<keyword evidence="7" id="KW-0675">Receptor</keyword>
<feature type="domain" description="G-protein coupled receptors family 1 profile" evidence="11">
    <location>
        <begin position="133"/>
        <end position="320"/>
    </location>
</feature>
<dbReference type="GO" id="GO:0004930">
    <property type="term" value="F:G protein-coupled receptor activity"/>
    <property type="evidence" value="ECO:0007669"/>
    <property type="project" value="UniProtKB-KW"/>
</dbReference>
<evidence type="ECO:0000256" key="7">
    <source>
        <dbReference type="ARBA" id="ARBA00023170"/>
    </source>
</evidence>
<evidence type="ECO:0000256" key="1">
    <source>
        <dbReference type="ARBA" id="ARBA00004651"/>
    </source>
</evidence>
<evidence type="ECO:0000256" key="9">
    <source>
        <dbReference type="ARBA" id="ARBA00023224"/>
    </source>
</evidence>
<dbReference type="Gene3D" id="1.20.1070.10">
    <property type="entry name" value="Rhodopsin 7-helix transmembrane proteins"/>
    <property type="match status" value="1"/>
</dbReference>
<dbReference type="PROSITE" id="PS50262">
    <property type="entry name" value="G_PROTEIN_RECEP_F1_2"/>
    <property type="match status" value="1"/>
</dbReference>
<keyword evidence="13" id="KW-1185">Reference proteome</keyword>
<dbReference type="GO" id="GO:0005886">
    <property type="term" value="C:plasma membrane"/>
    <property type="evidence" value="ECO:0007669"/>
    <property type="project" value="UniProtKB-SubCell"/>
</dbReference>
<evidence type="ECO:0000313" key="12">
    <source>
        <dbReference type="EMBL" id="KHN79204.1"/>
    </source>
</evidence>
<keyword evidence="9" id="KW-0807">Transducer</keyword>
<evidence type="ECO:0000256" key="2">
    <source>
        <dbReference type="ARBA" id="ARBA00022475"/>
    </source>
</evidence>
<evidence type="ECO:0000256" key="3">
    <source>
        <dbReference type="ARBA" id="ARBA00022692"/>
    </source>
</evidence>
<sequence>MAYKQLISEHSKTTLKKLAIGASLHRSGYGTNTKNQKAPSVVRMFPTIVIDVCGTGILGVVLLLFNVPTLMALLCSTLRVRYAVLAALLFACALNGVQCLGHFATTVIVLLDPSSGNKSENALSCMSNPANLLDQFTFTAVPVMLMMVSIDRWLVFTYPLQYCHRMRKYVATQIASAYIFTLLVQAISIAWTGLYNRRAGAVICAKANYMPTELYTLLVIIRVTAAALSIVFMLIVLFKLKLRVETTALFRTDSQLRTFMRRQRAYTSAMLISCGFTFVLFVVPTCVSLYGRFVYPDSFELNQYTRFITFLNSLNMVVVIVARTSDIRRQLARMFPCFPERVLSIATTRHRH</sequence>
<feature type="transmembrane region" description="Helical" evidence="10">
    <location>
        <begin position="175"/>
        <end position="194"/>
    </location>
</feature>
<dbReference type="CDD" id="cd00637">
    <property type="entry name" value="7tm_classA_rhodopsin-like"/>
    <property type="match status" value="1"/>
</dbReference>
<evidence type="ECO:0000256" key="4">
    <source>
        <dbReference type="ARBA" id="ARBA00022989"/>
    </source>
</evidence>
<proteinExistence type="predicted"/>
<comment type="caution">
    <text evidence="12">The sequence shown here is derived from an EMBL/GenBank/DDBJ whole genome shotgun (WGS) entry which is preliminary data.</text>
</comment>
<evidence type="ECO:0000256" key="6">
    <source>
        <dbReference type="ARBA" id="ARBA00023136"/>
    </source>
</evidence>
<dbReference type="PANTHER" id="PTHR24246">
    <property type="entry name" value="OLFACTORY RECEPTOR AND ADENOSINE RECEPTOR"/>
    <property type="match status" value="1"/>
</dbReference>
<evidence type="ECO:0000256" key="5">
    <source>
        <dbReference type="ARBA" id="ARBA00023040"/>
    </source>
</evidence>
<dbReference type="AlphaFoldDB" id="A0A0B2VCK0"/>
<dbReference type="Proteomes" id="UP000031036">
    <property type="component" value="Unassembled WGS sequence"/>
</dbReference>
<keyword evidence="2" id="KW-1003">Cell membrane</keyword>
<feature type="transmembrane region" description="Helical" evidence="10">
    <location>
        <begin position="82"/>
        <end position="111"/>
    </location>
</feature>
<keyword evidence="3 10" id="KW-0812">Transmembrane</keyword>
<reference evidence="12 13" key="1">
    <citation type="submission" date="2014-11" db="EMBL/GenBank/DDBJ databases">
        <title>Genetic blueprint of the zoonotic pathogen Toxocara canis.</title>
        <authorList>
            <person name="Zhu X.-Q."/>
            <person name="Korhonen P.K."/>
            <person name="Cai H."/>
            <person name="Young N.D."/>
            <person name="Nejsum P."/>
            <person name="von Samson-Himmelstjerna G."/>
            <person name="Boag P.R."/>
            <person name="Tan P."/>
            <person name="Li Q."/>
            <person name="Min J."/>
            <person name="Yang Y."/>
            <person name="Wang X."/>
            <person name="Fang X."/>
            <person name="Hall R.S."/>
            <person name="Hofmann A."/>
            <person name="Sternberg P.W."/>
            <person name="Jex A.R."/>
            <person name="Gasser R.B."/>
        </authorList>
    </citation>
    <scope>NUCLEOTIDE SEQUENCE [LARGE SCALE GENOMIC DNA]</scope>
    <source>
        <strain evidence="12">PN_DK_2014</strain>
    </source>
</reference>
<organism evidence="12 13">
    <name type="scientific">Toxocara canis</name>
    <name type="common">Canine roundworm</name>
    <dbReference type="NCBI Taxonomy" id="6265"/>
    <lineage>
        <taxon>Eukaryota</taxon>
        <taxon>Metazoa</taxon>
        <taxon>Ecdysozoa</taxon>
        <taxon>Nematoda</taxon>
        <taxon>Chromadorea</taxon>
        <taxon>Rhabditida</taxon>
        <taxon>Spirurina</taxon>
        <taxon>Ascaridomorpha</taxon>
        <taxon>Ascaridoidea</taxon>
        <taxon>Toxocaridae</taxon>
        <taxon>Toxocara</taxon>
    </lineage>
</organism>
<evidence type="ECO:0000313" key="13">
    <source>
        <dbReference type="Proteomes" id="UP000031036"/>
    </source>
</evidence>
<comment type="subcellular location">
    <subcellularLocation>
        <location evidence="1">Cell membrane</location>
        <topology evidence="1">Multi-pass membrane protein</topology>
    </subcellularLocation>
</comment>
<name>A0A0B2VCK0_TOXCA</name>
<gene>
    <name evidence="12" type="ORF">Tcan_11914</name>
</gene>
<evidence type="ECO:0000259" key="11">
    <source>
        <dbReference type="PROSITE" id="PS50262"/>
    </source>
</evidence>
<dbReference type="OMA" id="TPWNCLG"/>
<dbReference type="SUPFAM" id="SSF81321">
    <property type="entry name" value="Family A G protein-coupled receptor-like"/>
    <property type="match status" value="1"/>
</dbReference>
<dbReference type="EMBL" id="JPKZ01001930">
    <property type="protein sequence ID" value="KHN79204.1"/>
    <property type="molecule type" value="Genomic_DNA"/>
</dbReference>